<name>A0A382RY85_9ZZZZ</name>
<gene>
    <name evidence="2" type="ORF">METZ01_LOCUS355447</name>
</gene>
<dbReference type="CDD" id="cd00609">
    <property type="entry name" value="AAT_like"/>
    <property type="match status" value="1"/>
</dbReference>
<protein>
    <recommendedName>
        <fullName evidence="1">Aminotransferase class I/classII large domain-containing protein</fullName>
    </recommendedName>
</protein>
<evidence type="ECO:0000259" key="1">
    <source>
        <dbReference type="Pfam" id="PF00155"/>
    </source>
</evidence>
<dbReference type="Gene3D" id="3.40.640.10">
    <property type="entry name" value="Type I PLP-dependent aspartate aminotransferase-like (Major domain)"/>
    <property type="match status" value="1"/>
</dbReference>
<sequence length="156" mass="17353">MKFEPFELERIQSLNENWVDVNLSESGIDPMSLKELMSESELEELLSLPLGYGHTIGEPKLRERIASLYEGHTASNILVTSGSSEAIFLTATLLLSGEDELLMMTPNYLSMSGIAKSLGSKVSFIPLEEESDWSWNLDKLRNAVSQNTKLISLCNP</sequence>
<feature type="non-terminal residue" evidence="2">
    <location>
        <position position="156"/>
    </location>
</feature>
<dbReference type="InterPro" id="IPR015421">
    <property type="entry name" value="PyrdxlP-dep_Trfase_major"/>
</dbReference>
<accession>A0A382RY85</accession>
<dbReference type="AlphaFoldDB" id="A0A382RY85"/>
<dbReference type="PANTHER" id="PTHR43510:SF1">
    <property type="entry name" value="AMINOTRANSFERASE FUNCTION, HYPOTHETICAL (EUROFUNG)"/>
    <property type="match status" value="1"/>
</dbReference>
<reference evidence="2" key="1">
    <citation type="submission" date="2018-05" db="EMBL/GenBank/DDBJ databases">
        <authorList>
            <person name="Lanie J.A."/>
            <person name="Ng W.-L."/>
            <person name="Kazmierczak K.M."/>
            <person name="Andrzejewski T.M."/>
            <person name="Davidsen T.M."/>
            <person name="Wayne K.J."/>
            <person name="Tettelin H."/>
            <person name="Glass J.I."/>
            <person name="Rusch D."/>
            <person name="Podicherti R."/>
            <person name="Tsui H.-C.T."/>
            <person name="Winkler M.E."/>
        </authorList>
    </citation>
    <scope>NUCLEOTIDE SEQUENCE</scope>
</reference>
<organism evidence="2">
    <name type="scientific">marine metagenome</name>
    <dbReference type="NCBI Taxonomy" id="408172"/>
    <lineage>
        <taxon>unclassified sequences</taxon>
        <taxon>metagenomes</taxon>
        <taxon>ecological metagenomes</taxon>
    </lineage>
</organism>
<dbReference type="PANTHER" id="PTHR43510">
    <property type="entry name" value="AMINOTRANSFERASE FUNCTION, HYPOTHETICAL (EUROFUNG)"/>
    <property type="match status" value="1"/>
</dbReference>
<dbReference type="GO" id="GO:0030170">
    <property type="term" value="F:pyridoxal phosphate binding"/>
    <property type="evidence" value="ECO:0007669"/>
    <property type="project" value="InterPro"/>
</dbReference>
<dbReference type="EMBL" id="UINC01125036">
    <property type="protein sequence ID" value="SVD02593.1"/>
    <property type="molecule type" value="Genomic_DNA"/>
</dbReference>
<dbReference type="InterPro" id="IPR015424">
    <property type="entry name" value="PyrdxlP-dep_Trfase"/>
</dbReference>
<dbReference type="SUPFAM" id="SSF53383">
    <property type="entry name" value="PLP-dependent transferases"/>
    <property type="match status" value="1"/>
</dbReference>
<dbReference type="InterPro" id="IPR015422">
    <property type="entry name" value="PyrdxlP-dep_Trfase_small"/>
</dbReference>
<proteinExistence type="predicted"/>
<dbReference type="InterPro" id="IPR004839">
    <property type="entry name" value="Aminotransferase_I/II_large"/>
</dbReference>
<dbReference type="Gene3D" id="3.90.1150.10">
    <property type="entry name" value="Aspartate Aminotransferase, domain 1"/>
    <property type="match status" value="1"/>
</dbReference>
<evidence type="ECO:0000313" key="2">
    <source>
        <dbReference type="EMBL" id="SVD02593.1"/>
    </source>
</evidence>
<dbReference type="Pfam" id="PF00155">
    <property type="entry name" value="Aminotran_1_2"/>
    <property type="match status" value="1"/>
</dbReference>
<feature type="domain" description="Aminotransferase class I/classII large" evidence="1">
    <location>
        <begin position="51"/>
        <end position="156"/>
    </location>
</feature>